<comment type="caution">
    <text evidence="2">The sequence shown here is derived from an EMBL/GenBank/DDBJ whole genome shotgun (WGS) entry which is preliminary data.</text>
</comment>
<reference evidence="2" key="1">
    <citation type="submission" date="2020-05" db="EMBL/GenBank/DDBJ databases">
        <title>WGS assembly of Corymbia citriodora subspecies variegata.</title>
        <authorList>
            <person name="Barry K."/>
            <person name="Hundley H."/>
            <person name="Shu S."/>
            <person name="Jenkins J."/>
            <person name="Grimwood J."/>
            <person name="Baten A."/>
        </authorList>
    </citation>
    <scope>NUCLEOTIDE SEQUENCE</scope>
    <source>
        <strain evidence="2">CV2-018</strain>
    </source>
</reference>
<dbReference type="AlphaFoldDB" id="A0A8T0D044"/>
<keyword evidence="3" id="KW-1185">Reference proteome</keyword>
<sequence>MTRQKIKNPSLTTPRQVVLQSAQVDRQERLLSTPPPTPTSTRRARLAEVAGASTAECAAIWCCCPCVIADFFVLAVYRVPAGLCRRAMRKRRRRRRLTRQVAFTSNKGVRGGKTSTSGYDRDGNGDDSEGEGTGSAAITLEELLERSGGVVEEAEEMEEEMWRRFSNMGFWRSPSRGKQEGEEDEECKAMQNSTLRNF</sequence>
<dbReference type="PANTHER" id="PTHR33264">
    <property type="entry name" value="EXPRESSED PROTEIN"/>
    <property type="match status" value="1"/>
</dbReference>
<evidence type="ECO:0000256" key="1">
    <source>
        <dbReference type="SAM" id="MobiDB-lite"/>
    </source>
</evidence>
<dbReference type="EMBL" id="MU089522">
    <property type="protein sequence ID" value="KAF7851976.1"/>
    <property type="molecule type" value="Genomic_DNA"/>
</dbReference>
<dbReference type="PANTHER" id="PTHR33264:SF8">
    <property type="entry name" value="EXPRESSED PROTEIN"/>
    <property type="match status" value="1"/>
</dbReference>
<gene>
    <name evidence="2" type="ORF">BT93_L1672</name>
</gene>
<feature type="region of interest" description="Disordered" evidence="1">
    <location>
        <begin position="24"/>
        <end position="43"/>
    </location>
</feature>
<accession>A0A8T0D044</accession>
<protein>
    <submittedName>
        <fullName evidence="2">Uncharacterized protein</fullName>
    </submittedName>
</protein>
<proteinExistence type="predicted"/>
<feature type="compositionally biased region" description="Polar residues" evidence="1">
    <location>
        <begin position="101"/>
        <end position="118"/>
    </location>
</feature>
<feature type="region of interest" description="Disordered" evidence="1">
    <location>
        <begin position="95"/>
        <end position="133"/>
    </location>
</feature>
<organism evidence="2 3">
    <name type="scientific">Corymbia citriodora subsp. variegata</name>
    <dbReference type="NCBI Taxonomy" id="360336"/>
    <lineage>
        <taxon>Eukaryota</taxon>
        <taxon>Viridiplantae</taxon>
        <taxon>Streptophyta</taxon>
        <taxon>Embryophyta</taxon>
        <taxon>Tracheophyta</taxon>
        <taxon>Spermatophyta</taxon>
        <taxon>Magnoliopsida</taxon>
        <taxon>eudicotyledons</taxon>
        <taxon>Gunneridae</taxon>
        <taxon>Pentapetalae</taxon>
        <taxon>rosids</taxon>
        <taxon>malvids</taxon>
        <taxon>Myrtales</taxon>
        <taxon>Myrtaceae</taxon>
        <taxon>Myrtoideae</taxon>
        <taxon>Eucalypteae</taxon>
        <taxon>Corymbia</taxon>
    </lineage>
</organism>
<name>A0A8T0D044_CORYI</name>
<dbReference type="OrthoDB" id="695262at2759"/>
<dbReference type="Proteomes" id="UP000806378">
    <property type="component" value="Unassembled WGS sequence"/>
</dbReference>
<feature type="region of interest" description="Disordered" evidence="1">
    <location>
        <begin position="172"/>
        <end position="198"/>
    </location>
</feature>
<dbReference type="Gramene" id="rna-gnl|WGS:JABURB|Cocit.L1672.1">
    <property type="protein sequence ID" value="cds-KAF7851976.1"/>
    <property type="gene ID" value="gene-BT93_L1672"/>
</dbReference>
<evidence type="ECO:0000313" key="2">
    <source>
        <dbReference type="EMBL" id="KAF7851976.1"/>
    </source>
</evidence>
<evidence type="ECO:0000313" key="3">
    <source>
        <dbReference type="Proteomes" id="UP000806378"/>
    </source>
</evidence>